<keyword evidence="1" id="KW-0732">Signal</keyword>
<gene>
    <name evidence="2" type="ORF">Pla175_48470</name>
</gene>
<dbReference type="KEGG" id="pnd:Pla175_48470"/>
<dbReference type="EMBL" id="CP036291">
    <property type="protein sequence ID" value="QDU91424.1"/>
    <property type="molecule type" value="Genomic_DNA"/>
</dbReference>
<accession>A0A518DIX4</accession>
<sequence precursor="true">MHYSTANRLAVLAVAALIVAASGSLALAQGAQGASARARVLAPGVLTTIPLDLRADDTSSKHDLLELASDAKLNWTPDFLPGTRTLSSKAKEVWFQRPIWQLEFEFKPLRMIYVDVPQPGGAVRRELVWYLVYRVRNPGTQLSPEPVEDGLYEAQVTAGGPIRFLPHFVLQGHDTDASDRKLYRAYLDRVIPAAVEPIRRRETPGQDLLDSVAISQKPLPPATGPDDAAAWVWGVATWEGIDPETDYFSIYVQGLTNAYRWVEDPAGVTARDAPGSARRFFRKTLQLNFWRPGDQFLEHESEVRFGAPPGRESQYGVEEGVAYQWVYR</sequence>
<evidence type="ECO:0000313" key="3">
    <source>
        <dbReference type="Proteomes" id="UP000317429"/>
    </source>
</evidence>
<feature type="chain" id="PRO_5021855423" evidence="1">
    <location>
        <begin position="29"/>
        <end position="328"/>
    </location>
</feature>
<protein>
    <submittedName>
        <fullName evidence="2">Uncharacterized protein</fullName>
    </submittedName>
</protein>
<reference evidence="2 3" key="1">
    <citation type="submission" date="2019-02" db="EMBL/GenBank/DDBJ databases">
        <title>Deep-cultivation of Planctomycetes and their phenomic and genomic characterization uncovers novel biology.</title>
        <authorList>
            <person name="Wiegand S."/>
            <person name="Jogler M."/>
            <person name="Boedeker C."/>
            <person name="Pinto D."/>
            <person name="Vollmers J."/>
            <person name="Rivas-Marin E."/>
            <person name="Kohn T."/>
            <person name="Peeters S.H."/>
            <person name="Heuer A."/>
            <person name="Rast P."/>
            <person name="Oberbeckmann S."/>
            <person name="Bunk B."/>
            <person name="Jeske O."/>
            <person name="Meyerdierks A."/>
            <person name="Storesund J.E."/>
            <person name="Kallscheuer N."/>
            <person name="Luecker S."/>
            <person name="Lage O.M."/>
            <person name="Pohl T."/>
            <person name="Merkel B.J."/>
            <person name="Hornburger P."/>
            <person name="Mueller R.-W."/>
            <person name="Bruemmer F."/>
            <person name="Labrenz M."/>
            <person name="Spormann A.M."/>
            <person name="Op den Camp H."/>
            <person name="Overmann J."/>
            <person name="Amann R."/>
            <person name="Jetten M.S.M."/>
            <person name="Mascher T."/>
            <person name="Medema M.H."/>
            <person name="Devos D.P."/>
            <person name="Kaster A.-K."/>
            <person name="Ovreas L."/>
            <person name="Rohde M."/>
            <person name="Galperin M.Y."/>
            <person name="Jogler C."/>
        </authorList>
    </citation>
    <scope>NUCLEOTIDE SEQUENCE [LARGE SCALE GENOMIC DNA]</scope>
    <source>
        <strain evidence="2 3">Pla175</strain>
    </source>
</reference>
<proteinExistence type="predicted"/>
<feature type="signal peptide" evidence="1">
    <location>
        <begin position="1"/>
        <end position="28"/>
    </location>
</feature>
<dbReference type="Proteomes" id="UP000317429">
    <property type="component" value="Chromosome"/>
</dbReference>
<name>A0A518DIX4_9BACT</name>
<dbReference type="RefSeq" id="WP_145291519.1">
    <property type="nucleotide sequence ID" value="NZ_CP036291.1"/>
</dbReference>
<keyword evidence="3" id="KW-1185">Reference proteome</keyword>
<organism evidence="2 3">
    <name type="scientific">Pirellulimonas nuda</name>
    <dbReference type="NCBI Taxonomy" id="2528009"/>
    <lineage>
        <taxon>Bacteria</taxon>
        <taxon>Pseudomonadati</taxon>
        <taxon>Planctomycetota</taxon>
        <taxon>Planctomycetia</taxon>
        <taxon>Pirellulales</taxon>
        <taxon>Lacipirellulaceae</taxon>
        <taxon>Pirellulimonas</taxon>
    </lineage>
</organism>
<dbReference type="OrthoDB" id="271268at2"/>
<evidence type="ECO:0000256" key="1">
    <source>
        <dbReference type="SAM" id="SignalP"/>
    </source>
</evidence>
<dbReference type="AlphaFoldDB" id="A0A518DIX4"/>
<evidence type="ECO:0000313" key="2">
    <source>
        <dbReference type="EMBL" id="QDU91424.1"/>
    </source>
</evidence>